<keyword evidence="11" id="KW-1015">Disulfide bond</keyword>
<dbReference type="GO" id="GO:0001786">
    <property type="term" value="F:phosphatidylserine binding"/>
    <property type="evidence" value="ECO:0007669"/>
    <property type="project" value="Ensembl"/>
</dbReference>
<dbReference type="GO" id="GO:0001774">
    <property type="term" value="P:microglial cell activation"/>
    <property type="evidence" value="ECO:0007669"/>
    <property type="project" value="Ensembl"/>
</dbReference>
<accession>A0A8D0BP42</accession>
<dbReference type="GO" id="GO:0005581">
    <property type="term" value="C:collagen trimer"/>
    <property type="evidence" value="ECO:0007669"/>
    <property type="project" value="UniProtKB-KW"/>
</dbReference>
<keyword evidence="6 16" id="KW-0732">Signal</keyword>
<dbReference type="PANTHER" id="PTHR15427:SF26">
    <property type="entry name" value="COMPLEMENT C1Q SUBCOMPONENT SUBUNIT A"/>
    <property type="match status" value="1"/>
</dbReference>
<dbReference type="GO" id="GO:0016322">
    <property type="term" value="P:neuron remodeling"/>
    <property type="evidence" value="ECO:0007669"/>
    <property type="project" value="Ensembl"/>
</dbReference>
<protein>
    <recommendedName>
        <fullName evidence="3">Complement C1q subcomponent subunit A</fullName>
    </recommendedName>
</protein>
<dbReference type="GO" id="GO:0062167">
    <property type="term" value="C:complement component C1q complex"/>
    <property type="evidence" value="ECO:0007669"/>
    <property type="project" value="Ensembl"/>
</dbReference>
<evidence type="ECO:0000256" key="1">
    <source>
        <dbReference type="ARBA" id="ARBA00004241"/>
    </source>
</evidence>
<evidence type="ECO:0000256" key="16">
    <source>
        <dbReference type="SAM" id="SignalP"/>
    </source>
</evidence>
<evidence type="ECO:0000256" key="5">
    <source>
        <dbReference type="ARBA" id="ARBA00022588"/>
    </source>
</evidence>
<keyword evidence="7" id="KW-0677">Repeat</keyword>
<dbReference type="GO" id="GO:0019864">
    <property type="term" value="F:IgG binding"/>
    <property type="evidence" value="ECO:0007669"/>
    <property type="project" value="Ensembl"/>
</dbReference>
<dbReference type="Pfam" id="PF01391">
    <property type="entry name" value="Collagen"/>
    <property type="match status" value="1"/>
</dbReference>
<dbReference type="OMA" id="MEGPQGW"/>
<dbReference type="PANTHER" id="PTHR15427">
    <property type="entry name" value="EMILIN ELASTIN MICROFIBRIL INTERFACE-LOCATED PROTEIN ELASTIN MICROFIBRIL INTERFACER"/>
    <property type="match status" value="1"/>
</dbReference>
<feature type="domain" description="C1q" evidence="17">
    <location>
        <begin position="110"/>
        <end position="243"/>
    </location>
</feature>
<dbReference type="SUPFAM" id="SSF49842">
    <property type="entry name" value="TNF-like"/>
    <property type="match status" value="1"/>
</dbReference>
<dbReference type="InterPro" id="IPR008160">
    <property type="entry name" value="Collagen"/>
</dbReference>
<evidence type="ECO:0000256" key="9">
    <source>
        <dbReference type="ARBA" id="ARBA00022875"/>
    </source>
</evidence>
<feature type="region of interest" description="Disordered" evidence="15">
    <location>
        <begin position="26"/>
        <end position="121"/>
    </location>
</feature>
<keyword evidence="13" id="KW-0379">Hydroxylation</keyword>
<evidence type="ECO:0000256" key="2">
    <source>
        <dbReference type="ARBA" id="ARBA00004613"/>
    </source>
</evidence>
<comment type="subunit">
    <text evidence="14">Core component of the complement C1 complex, a calcium-dependent complex composed of 1 molecule of the C1Q subcomplex, 2 molecules of C1R and 2 molecules of C1S. The C1Q subcomplex is composed 18 subunits: 3 chains of C1QA, C1QB, and C1QC trimerize to form 6 collagen-like triple helices connected to six globular ligand-recognition modules (C1q domain). Interacts with CR1 (via Sushi 24 and Sushi 25 domains). Interacts (via C-terminus) with CD33; this interaction activates CD33 inhibitory motifs.</text>
</comment>
<dbReference type="GO" id="GO:0005602">
    <property type="term" value="C:complement component C1 complex"/>
    <property type="evidence" value="ECO:0007669"/>
    <property type="project" value="Ensembl"/>
</dbReference>
<dbReference type="GO" id="GO:0150062">
    <property type="term" value="P:complement-mediated synapse pruning"/>
    <property type="evidence" value="ECO:0007669"/>
    <property type="project" value="Ensembl"/>
</dbReference>
<name>A0A8D0BP42_SALMN</name>
<dbReference type="GeneTree" id="ENSGT00940000162143"/>
<dbReference type="PRINTS" id="PR00007">
    <property type="entry name" value="COMPLEMNTC1Q"/>
</dbReference>
<evidence type="ECO:0000256" key="15">
    <source>
        <dbReference type="SAM" id="MobiDB-lite"/>
    </source>
</evidence>
<feature type="compositionally biased region" description="Polar residues" evidence="15">
    <location>
        <begin position="108"/>
        <end position="121"/>
    </location>
</feature>
<dbReference type="GO" id="GO:0098978">
    <property type="term" value="C:glutamatergic synapse"/>
    <property type="evidence" value="ECO:0007669"/>
    <property type="project" value="Ensembl"/>
</dbReference>
<evidence type="ECO:0000256" key="14">
    <source>
        <dbReference type="ARBA" id="ARBA00093497"/>
    </source>
</evidence>
<evidence type="ECO:0000313" key="19">
    <source>
        <dbReference type="Proteomes" id="UP000694421"/>
    </source>
</evidence>
<evidence type="ECO:0000256" key="3">
    <source>
        <dbReference type="ARBA" id="ARBA00013456"/>
    </source>
</evidence>
<dbReference type="Gene3D" id="2.60.120.40">
    <property type="match status" value="1"/>
</dbReference>
<evidence type="ECO:0000259" key="17">
    <source>
        <dbReference type="PROSITE" id="PS50871"/>
    </source>
</evidence>
<evidence type="ECO:0000313" key="18">
    <source>
        <dbReference type="Ensembl" id="ENSSMRP00000011206.1"/>
    </source>
</evidence>
<keyword evidence="9" id="KW-0180">Complement pathway</keyword>
<evidence type="ECO:0000256" key="13">
    <source>
        <dbReference type="ARBA" id="ARBA00023278"/>
    </source>
</evidence>
<dbReference type="GO" id="GO:0009986">
    <property type="term" value="C:cell surface"/>
    <property type="evidence" value="ECO:0007669"/>
    <property type="project" value="UniProtKB-SubCell"/>
</dbReference>
<evidence type="ECO:0000256" key="11">
    <source>
        <dbReference type="ARBA" id="ARBA00023157"/>
    </source>
</evidence>
<reference evidence="18" key="1">
    <citation type="submission" date="2025-08" db="UniProtKB">
        <authorList>
            <consortium name="Ensembl"/>
        </authorList>
    </citation>
    <scope>IDENTIFICATION</scope>
</reference>
<keyword evidence="12" id="KW-0325">Glycoprotein</keyword>
<dbReference type="GO" id="GO:0106139">
    <property type="term" value="C:symbiont cell surface"/>
    <property type="evidence" value="ECO:0007669"/>
    <property type="project" value="Ensembl"/>
</dbReference>
<evidence type="ECO:0000256" key="8">
    <source>
        <dbReference type="ARBA" id="ARBA00022859"/>
    </source>
</evidence>
<dbReference type="GO" id="GO:0150064">
    <property type="term" value="P:vertebrate eye-specific patterning"/>
    <property type="evidence" value="ECO:0007669"/>
    <property type="project" value="Ensembl"/>
</dbReference>
<dbReference type="InterPro" id="IPR008983">
    <property type="entry name" value="Tumour_necrosis_fac-like_dom"/>
</dbReference>
<keyword evidence="8" id="KW-0391">Immunity</keyword>
<evidence type="ECO:0000256" key="6">
    <source>
        <dbReference type="ARBA" id="ARBA00022729"/>
    </source>
</evidence>
<evidence type="ECO:0000256" key="12">
    <source>
        <dbReference type="ARBA" id="ARBA00023180"/>
    </source>
</evidence>
<keyword evidence="5" id="KW-0399">Innate immunity</keyword>
<evidence type="ECO:0000256" key="4">
    <source>
        <dbReference type="ARBA" id="ARBA00022525"/>
    </source>
</evidence>
<dbReference type="GO" id="GO:0098888">
    <property type="term" value="C:extrinsic component of presynaptic membrane"/>
    <property type="evidence" value="ECO:0007669"/>
    <property type="project" value="Ensembl"/>
</dbReference>
<dbReference type="GO" id="GO:0045087">
    <property type="term" value="P:innate immune response"/>
    <property type="evidence" value="ECO:0007669"/>
    <property type="project" value="UniProtKB-KW"/>
</dbReference>
<keyword evidence="19" id="KW-1185">Reference proteome</keyword>
<feature type="signal peptide" evidence="16">
    <location>
        <begin position="1"/>
        <end position="21"/>
    </location>
</feature>
<dbReference type="Ensembl" id="ENSSMRT00000013047.1">
    <property type="protein sequence ID" value="ENSSMRP00000011206.1"/>
    <property type="gene ID" value="ENSSMRG00000008815.1"/>
</dbReference>
<dbReference type="GO" id="GO:0098890">
    <property type="term" value="C:extrinsic component of postsynaptic membrane"/>
    <property type="evidence" value="ECO:0007669"/>
    <property type="project" value="Ensembl"/>
</dbReference>
<feature type="chain" id="PRO_5034104016" description="Complement C1q subcomponent subunit A" evidence="16">
    <location>
        <begin position="22"/>
        <end position="243"/>
    </location>
</feature>
<reference evidence="18" key="2">
    <citation type="submission" date="2025-09" db="UniProtKB">
        <authorList>
            <consortium name="Ensembl"/>
        </authorList>
    </citation>
    <scope>IDENTIFICATION</scope>
</reference>
<dbReference type="Pfam" id="PF00386">
    <property type="entry name" value="C1q"/>
    <property type="match status" value="1"/>
</dbReference>
<keyword evidence="4" id="KW-0964">Secreted</keyword>
<dbReference type="AlphaFoldDB" id="A0A8D0BP42"/>
<dbReference type="InterPro" id="IPR001073">
    <property type="entry name" value="C1q_dom"/>
</dbReference>
<sequence>MATRFWVAAFLLLSILDVATSQSNVCQAPNGRDGHPGAPGRNGRPGQKGDTGEPGMSIRSATLQGTKGDPGEPGIQGTPGNRGSVGPDGPQGPPGKVGEKGQKGQVGDTTTQARTAFSASRRSPNALGNVVVFDHIITNQDQAYSGQSGEFICKTPGYYYFAFQVVASGHLCLRLMHKGNAVATFCDNNSRGILQINSGGSVLQLAQGERVWLETEPRLGNSIYSGTDADSVFSGFLLFPSST</sequence>
<keyword evidence="10" id="KW-0176">Collagen</keyword>
<dbReference type="PROSITE" id="PS50871">
    <property type="entry name" value="C1Q"/>
    <property type="match status" value="1"/>
</dbReference>
<dbReference type="FunFam" id="2.60.120.40:FF:000001">
    <property type="entry name" value="Complement C1q B chain"/>
    <property type="match status" value="1"/>
</dbReference>
<dbReference type="InterPro" id="IPR050392">
    <property type="entry name" value="Collagen/C1q_domain"/>
</dbReference>
<organism evidence="18 19">
    <name type="scientific">Salvator merianae</name>
    <name type="common">Argentine black and white tegu</name>
    <name type="synonym">Tupinambis merianae</name>
    <dbReference type="NCBI Taxonomy" id="96440"/>
    <lineage>
        <taxon>Eukaryota</taxon>
        <taxon>Metazoa</taxon>
        <taxon>Chordata</taxon>
        <taxon>Craniata</taxon>
        <taxon>Vertebrata</taxon>
        <taxon>Euteleostomi</taxon>
        <taxon>Lepidosauria</taxon>
        <taxon>Squamata</taxon>
        <taxon>Bifurcata</taxon>
        <taxon>Unidentata</taxon>
        <taxon>Episquamata</taxon>
        <taxon>Laterata</taxon>
        <taxon>Teiioidea</taxon>
        <taxon>Teiidae</taxon>
        <taxon>Salvator</taxon>
    </lineage>
</organism>
<dbReference type="GO" id="GO:0048143">
    <property type="term" value="P:astrocyte activation"/>
    <property type="evidence" value="ECO:0007669"/>
    <property type="project" value="Ensembl"/>
</dbReference>
<dbReference type="GO" id="GO:0001791">
    <property type="term" value="F:IgM binding"/>
    <property type="evidence" value="ECO:0007669"/>
    <property type="project" value="Ensembl"/>
</dbReference>
<proteinExistence type="predicted"/>
<dbReference type="GO" id="GO:0006958">
    <property type="term" value="P:complement activation, classical pathway"/>
    <property type="evidence" value="ECO:0007669"/>
    <property type="project" value="UniProtKB-KW"/>
</dbReference>
<comment type="subcellular location">
    <subcellularLocation>
        <location evidence="1">Cell surface</location>
    </subcellularLocation>
    <subcellularLocation>
        <location evidence="2">Secreted</location>
    </subcellularLocation>
</comment>
<evidence type="ECO:0000256" key="10">
    <source>
        <dbReference type="ARBA" id="ARBA00023119"/>
    </source>
</evidence>
<evidence type="ECO:0000256" key="7">
    <source>
        <dbReference type="ARBA" id="ARBA00022737"/>
    </source>
</evidence>
<dbReference type="Proteomes" id="UP000694421">
    <property type="component" value="Unplaced"/>
</dbReference>
<dbReference type="SMART" id="SM00110">
    <property type="entry name" value="C1Q"/>
    <property type="match status" value="1"/>
</dbReference>